<feature type="signal peptide" evidence="1">
    <location>
        <begin position="1"/>
        <end position="34"/>
    </location>
</feature>
<dbReference type="AlphaFoldDB" id="A0A7W3WNP1"/>
<dbReference type="Proteomes" id="UP000525686">
    <property type="component" value="Unassembled WGS sequence"/>
</dbReference>
<reference evidence="3" key="1">
    <citation type="submission" date="2020-05" db="EMBL/GenBank/DDBJ databases">
        <title>Classification of alakaliphilic streptomycetes isolated from an alkaline soil next to Lonar Crater, India and a proposal for the recognition of Streptomyces alkaliterrae sp. nov.</title>
        <authorList>
            <person name="Golinska P."/>
        </authorList>
    </citation>
    <scope>NUCLEOTIDE SEQUENCE [LARGE SCALE GENOMIC DNA]</scope>
    <source>
        <strain evidence="3">OF3</strain>
    </source>
</reference>
<proteinExistence type="predicted"/>
<feature type="chain" id="PRO_5031422801" evidence="1">
    <location>
        <begin position="35"/>
        <end position="179"/>
    </location>
</feature>
<comment type="caution">
    <text evidence="2">The sequence shown here is derived from an EMBL/GenBank/DDBJ whole genome shotgun (WGS) entry which is preliminary data.</text>
</comment>
<evidence type="ECO:0000256" key="1">
    <source>
        <dbReference type="SAM" id="SignalP"/>
    </source>
</evidence>
<evidence type="ECO:0000313" key="3">
    <source>
        <dbReference type="Proteomes" id="UP000525686"/>
    </source>
</evidence>
<sequence>MNALRKRTFPTVAAMVAGGMLAVGTLGTIGTAHAAGAPAAPPTATAPATAASTAAAADNQAAAAAFAAATSDLTPEEQEALREIAAAIWNPDLAAGWNMNAAVAEVLSEATEGILRCSEAFALVPRPPGFMPGLGYLRNYWKQIRDYFLVVKQNRTYRICVINAASRYRSPMEMASMGI</sequence>
<name>A0A7W3WNP1_9ACTN</name>
<dbReference type="RefSeq" id="WP_181355086.1">
    <property type="nucleotide sequence ID" value="NZ_JABJWZ010000234.1"/>
</dbReference>
<protein>
    <submittedName>
        <fullName evidence="2">Uncharacterized protein</fullName>
    </submittedName>
</protein>
<evidence type="ECO:0000313" key="2">
    <source>
        <dbReference type="EMBL" id="MBB1255691.1"/>
    </source>
</evidence>
<dbReference type="EMBL" id="JABJWZ010000234">
    <property type="protein sequence ID" value="MBB1255691.1"/>
    <property type="molecule type" value="Genomic_DNA"/>
</dbReference>
<keyword evidence="1" id="KW-0732">Signal</keyword>
<organism evidence="2 3">
    <name type="scientific">Streptomyces alkaliterrae</name>
    <dbReference type="NCBI Taxonomy" id="2213162"/>
    <lineage>
        <taxon>Bacteria</taxon>
        <taxon>Bacillati</taxon>
        <taxon>Actinomycetota</taxon>
        <taxon>Actinomycetes</taxon>
        <taxon>Kitasatosporales</taxon>
        <taxon>Streptomycetaceae</taxon>
        <taxon>Streptomyces</taxon>
    </lineage>
</organism>
<gene>
    <name evidence="2" type="ORF">H3146_20355</name>
</gene>
<accession>A0A7W3WNP1</accession>